<dbReference type="EMBL" id="GBXM01024203">
    <property type="protein sequence ID" value="JAH84374.1"/>
    <property type="molecule type" value="Transcribed_RNA"/>
</dbReference>
<evidence type="ECO:0000256" key="1">
    <source>
        <dbReference type="SAM" id="Phobius"/>
    </source>
</evidence>
<reference evidence="2" key="2">
    <citation type="journal article" date="2015" name="Fish Shellfish Immunol.">
        <title>Early steps in the European eel (Anguilla anguilla)-Vibrio vulnificus interaction in the gills: Role of the RtxA13 toxin.</title>
        <authorList>
            <person name="Callol A."/>
            <person name="Pajuelo D."/>
            <person name="Ebbesson L."/>
            <person name="Teles M."/>
            <person name="MacKenzie S."/>
            <person name="Amaro C."/>
        </authorList>
    </citation>
    <scope>NUCLEOTIDE SEQUENCE</scope>
</reference>
<accession>A0A0E9W1W6</accession>
<proteinExistence type="predicted"/>
<name>A0A0E9W1W6_ANGAN</name>
<dbReference type="AlphaFoldDB" id="A0A0E9W1W6"/>
<evidence type="ECO:0000313" key="2">
    <source>
        <dbReference type="EMBL" id="JAH84374.1"/>
    </source>
</evidence>
<organism evidence="2">
    <name type="scientific">Anguilla anguilla</name>
    <name type="common">European freshwater eel</name>
    <name type="synonym">Muraena anguilla</name>
    <dbReference type="NCBI Taxonomy" id="7936"/>
    <lineage>
        <taxon>Eukaryota</taxon>
        <taxon>Metazoa</taxon>
        <taxon>Chordata</taxon>
        <taxon>Craniata</taxon>
        <taxon>Vertebrata</taxon>
        <taxon>Euteleostomi</taxon>
        <taxon>Actinopterygii</taxon>
        <taxon>Neopterygii</taxon>
        <taxon>Teleostei</taxon>
        <taxon>Anguilliformes</taxon>
        <taxon>Anguillidae</taxon>
        <taxon>Anguilla</taxon>
    </lineage>
</organism>
<reference evidence="2" key="1">
    <citation type="submission" date="2014-11" db="EMBL/GenBank/DDBJ databases">
        <authorList>
            <person name="Amaro Gonzalez C."/>
        </authorList>
    </citation>
    <scope>NUCLEOTIDE SEQUENCE</scope>
</reference>
<keyword evidence="1" id="KW-0472">Membrane</keyword>
<keyword evidence="1" id="KW-1133">Transmembrane helix</keyword>
<protein>
    <submittedName>
        <fullName evidence="2">Uncharacterized protein</fullName>
    </submittedName>
</protein>
<sequence>MMMMVTMMMMVVTMFHDAVDLCYVDFVLLMMTLLASCLHIVVVLYLHTHVLFILVTCLIL</sequence>
<keyword evidence="1" id="KW-0812">Transmembrane</keyword>
<feature type="transmembrane region" description="Helical" evidence="1">
    <location>
        <begin position="21"/>
        <end position="46"/>
    </location>
</feature>